<gene>
    <name evidence="3" type="ORF">GDO86_016636</name>
</gene>
<keyword evidence="1" id="KW-0812">Transmembrane</keyword>
<feature type="transmembrane region" description="Helical" evidence="1">
    <location>
        <begin position="56"/>
        <end position="76"/>
    </location>
</feature>
<feature type="domain" description="Methyltransferase" evidence="2">
    <location>
        <begin position="178"/>
        <end position="420"/>
    </location>
</feature>
<dbReference type="InterPro" id="IPR029063">
    <property type="entry name" value="SAM-dependent_MTases_sf"/>
</dbReference>
<organism evidence="3 4">
    <name type="scientific">Hymenochirus boettgeri</name>
    <name type="common">Congo dwarf clawed frog</name>
    <dbReference type="NCBI Taxonomy" id="247094"/>
    <lineage>
        <taxon>Eukaryota</taxon>
        <taxon>Metazoa</taxon>
        <taxon>Chordata</taxon>
        <taxon>Craniata</taxon>
        <taxon>Vertebrata</taxon>
        <taxon>Euteleostomi</taxon>
        <taxon>Amphibia</taxon>
        <taxon>Batrachia</taxon>
        <taxon>Anura</taxon>
        <taxon>Pipoidea</taxon>
        <taxon>Pipidae</taxon>
        <taxon>Pipinae</taxon>
        <taxon>Hymenochirus</taxon>
    </lineage>
</organism>
<dbReference type="GO" id="GO:0000179">
    <property type="term" value="F:rRNA (adenine-N6,N6-)-dimethyltransferase activity"/>
    <property type="evidence" value="ECO:0007669"/>
    <property type="project" value="InterPro"/>
</dbReference>
<dbReference type="InterPro" id="IPR025714">
    <property type="entry name" value="Methyltranfer_dom"/>
</dbReference>
<reference evidence="3" key="1">
    <citation type="thesis" date="2020" institute="ProQuest LLC" country="789 East Eisenhower Parkway, Ann Arbor, MI, USA">
        <title>Comparative Genomics and Chromosome Evolution.</title>
        <authorList>
            <person name="Mudd A.B."/>
        </authorList>
    </citation>
    <scope>NUCLEOTIDE SEQUENCE</scope>
    <source>
        <strain evidence="3">Female2</strain>
        <tissue evidence="3">Blood</tissue>
    </source>
</reference>
<evidence type="ECO:0000256" key="1">
    <source>
        <dbReference type="SAM" id="Phobius"/>
    </source>
</evidence>
<name>A0A8T2K1V5_9PIPI</name>
<feature type="transmembrane region" description="Helical" evidence="1">
    <location>
        <begin position="14"/>
        <end position="36"/>
    </location>
</feature>
<comment type="caution">
    <text evidence="3">The sequence shown here is derived from an EMBL/GenBank/DDBJ whole genome shotgun (WGS) entry which is preliminary data.</text>
</comment>
<dbReference type="CDD" id="cd02440">
    <property type="entry name" value="AdoMet_MTases"/>
    <property type="match status" value="1"/>
</dbReference>
<evidence type="ECO:0000313" key="3">
    <source>
        <dbReference type="EMBL" id="KAG8450023.1"/>
    </source>
</evidence>
<proteinExistence type="predicted"/>
<dbReference type="Pfam" id="PF13679">
    <property type="entry name" value="Methyltransf_32"/>
    <property type="match status" value="1"/>
</dbReference>
<dbReference type="InterPro" id="IPR020596">
    <property type="entry name" value="rRNA_Ade_Mease_Trfase_CS"/>
</dbReference>
<accession>A0A8T2K1V5</accession>
<sequence length="629" mass="70165">MLSGAISSNHNPCFWAPFVYLWHGILGTFIVAVNVISRINVMCSIKTLTLTQQKQLAANITQVLSVYGFIADSYIIEFFTNRLWEKLPHSWREALSDLPPPYLADQLLSKENGNKRSYRSVWPLSLLALKVTAHCLTFPRTPFHDATKEKQKRPEEFQENHCQSSMLDPLFRKHVKPKKQHEIRRLGQLVKTLSDKTGCDRVVDIGSGQGHLSRFLAFGCGLSVTAVEADNHLVEMAEKFDHDLIYMLEKKANVNIGCSTNPPRHVIAWINPKALWEDLVKQLSDESFLKGRSYACCQGDSCKTEKLQSNGKIPEDQIPDLRSLEIGAALSFVGEHGSSNQCALGRAVNFSHGSFQHALNPTSCSSHSAPPLVPFLPENRCILTGLHACGDLSAAMLRHFVRCPDIIAITSVACCYMKLTTIEMPEPPGVLPSSHSRESSDLTEYGYPLSSWVAQLPGHKLSYKAREVACHAIEDYTERLKGDSSILKTHCYRAVLETVIRGIDPSMIRAGVQTIKKAHVLPFKEYARQGLARVGLDPEVLLDELSIEPRLSQHQNVVVFFTLSLLLAPLVETLILLDRMIFLHEHGFSSDLIPLFKPQFSPRNLVLVAAKAGVQTGYLLEQGLDVKDD</sequence>
<dbReference type="PANTHER" id="PTHR12496">
    <property type="entry name" value="CGI-41 METHYLTRANSFERASE"/>
    <property type="match status" value="1"/>
</dbReference>
<dbReference type="OrthoDB" id="5875367at2759"/>
<protein>
    <recommendedName>
        <fullName evidence="2">Methyltransferase domain-containing protein</fullName>
    </recommendedName>
</protein>
<dbReference type="Gene3D" id="3.40.50.150">
    <property type="entry name" value="Vaccinia Virus protein VP39"/>
    <property type="match status" value="1"/>
</dbReference>
<dbReference type="AlphaFoldDB" id="A0A8T2K1V5"/>
<keyword evidence="4" id="KW-1185">Reference proteome</keyword>
<keyword evidence="1" id="KW-0472">Membrane</keyword>
<dbReference type="InterPro" id="IPR052220">
    <property type="entry name" value="METTL25"/>
</dbReference>
<dbReference type="EMBL" id="JAACNH010000003">
    <property type="protein sequence ID" value="KAG8450023.1"/>
    <property type="molecule type" value="Genomic_DNA"/>
</dbReference>
<keyword evidence="1" id="KW-1133">Transmembrane helix</keyword>
<evidence type="ECO:0000313" key="4">
    <source>
        <dbReference type="Proteomes" id="UP000812440"/>
    </source>
</evidence>
<dbReference type="SUPFAM" id="SSF53335">
    <property type="entry name" value="S-adenosyl-L-methionine-dependent methyltransferases"/>
    <property type="match status" value="1"/>
</dbReference>
<dbReference type="PROSITE" id="PS01131">
    <property type="entry name" value="RRNA_A_DIMETH"/>
    <property type="match status" value="1"/>
</dbReference>
<evidence type="ECO:0000259" key="2">
    <source>
        <dbReference type="Pfam" id="PF13679"/>
    </source>
</evidence>
<dbReference type="Proteomes" id="UP000812440">
    <property type="component" value="Chromosome 8_10"/>
</dbReference>
<dbReference type="PANTHER" id="PTHR12496:SF2">
    <property type="entry name" value="METHYLTRANSFERASE-LIKE PROTEIN 25B"/>
    <property type="match status" value="1"/>
</dbReference>